<proteinExistence type="predicted"/>
<feature type="transmembrane region" description="Helical" evidence="1">
    <location>
        <begin position="43"/>
        <end position="66"/>
    </location>
</feature>
<gene>
    <name evidence="2" type="ORF">EAV92_12965</name>
</gene>
<evidence type="ECO:0000313" key="3">
    <source>
        <dbReference type="Proteomes" id="UP000269097"/>
    </source>
</evidence>
<dbReference type="RefSeq" id="WP_123041485.1">
    <property type="nucleotide sequence ID" value="NZ_CP033433.1"/>
</dbReference>
<evidence type="ECO:0000256" key="1">
    <source>
        <dbReference type="SAM" id="Phobius"/>
    </source>
</evidence>
<protein>
    <recommendedName>
        <fullName evidence="4">DUF4386 family protein</fullName>
    </recommendedName>
</protein>
<dbReference type="Proteomes" id="UP000269097">
    <property type="component" value="Chromosome"/>
</dbReference>
<reference evidence="2 3" key="1">
    <citation type="submission" date="2018-10" db="EMBL/GenBank/DDBJ databases">
        <title>Genome Sequence of Cohnella sp.</title>
        <authorList>
            <person name="Srinivasan S."/>
            <person name="Kim M.K."/>
        </authorList>
    </citation>
    <scope>NUCLEOTIDE SEQUENCE [LARGE SCALE GENOMIC DNA]</scope>
    <source>
        <strain evidence="2 3">18JY8-7</strain>
    </source>
</reference>
<accession>A0A3G3JYY7</accession>
<organism evidence="2 3">
    <name type="scientific">Cohnella candidum</name>
    <dbReference type="NCBI Taxonomy" id="2674991"/>
    <lineage>
        <taxon>Bacteria</taxon>
        <taxon>Bacillati</taxon>
        <taxon>Bacillota</taxon>
        <taxon>Bacilli</taxon>
        <taxon>Bacillales</taxon>
        <taxon>Paenibacillaceae</taxon>
        <taxon>Cohnella</taxon>
    </lineage>
</organism>
<keyword evidence="1" id="KW-0812">Transmembrane</keyword>
<dbReference type="KEGG" id="coh:EAV92_12965"/>
<feature type="transmembrane region" description="Helical" evidence="1">
    <location>
        <begin position="12"/>
        <end position="31"/>
    </location>
</feature>
<feature type="transmembrane region" description="Helical" evidence="1">
    <location>
        <begin position="163"/>
        <end position="182"/>
    </location>
</feature>
<feature type="transmembrane region" description="Helical" evidence="1">
    <location>
        <begin position="78"/>
        <end position="106"/>
    </location>
</feature>
<dbReference type="EMBL" id="CP033433">
    <property type="protein sequence ID" value="AYQ73403.1"/>
    <property type="molecule type" value="Genomic_DNA"/>
</dbReference>
<evidence type="ECO:0008006" key="4">
    <source>
        <dbReference type="Google" id="ProtNLM"/>
    </source>
</evidence>
<keyword evidence="3" id="KW-1185">Reference proteome</keyword>
<name>A0A3G3JYY7_9BACL</name>
<feature type="transmembrane region" description="Helical" evidence="1">
    <location>
        <begin position="188"/>
        <end position="205"/>
    </location>
</feature>
<sequence length="214" mass="22857">MKTSFASKLIRWAGLAAMLAGILYIFIQTIHPLDKLSSVTTDTWAITHYLTIAMALLGLLGITGIFARQANEAGWLGLIGYLLFGFFWVATAAFAFVEAFILPILAADVPKFVEGYLGIFGGTASEFDLGLLPGVAPVGGVVYILSGLLLGIATFRAGILPRWAGVLLAFGSVVTLASSLLHHPLDRILAVPMGLAFIWLGFALWSERRGKAAF</sequence>
<evidence type="ECO:0000313" key="2">
    <source>
        <dbReference type="EMBL" id="AYQ73403.1"/>
    </source>
</evidence>
<keyword evidence="1" id="KW-0472">Membrane</keyword>
<dbReference type="AlphaFoldDB" id="A0A3G3JYY7"/>
<keyword evidence="1" id="KW-1133">Transmembrane helix</keyword>
<feature type="transmembrane region" description="Helical" evidence="1">
    <location>
        <begin position="131"/>
        <end position="151"/>
    </location>
</feature>